<protein>
    <recommendedName>
        <fullName evidence="3">Nucleotide-diphospho-sugar transferase domain-containing protein</fullName>
    </recommendedName>
</protein>
<accession>A0ABR2YY94</accession>
<evidence type="ECO:0000313" key="2">
    <source>
        <dbReference type="Proteomes" id="UP001491310"/>
    </source>
</evidence>
<name>A0ABR2YY94_9CHLO</name>
<gene>
    <name evidence="1" type="ORF">WJX75_005703</name>
</gene>
<evidence type="ECO:0008006" key="3">
    <source>
        <dbReference type="Google" id="ProtNLM"/>
    </source>
</evidence>
<comment type="caution">
    <text evidence="1">The sequence shown here is derived from an EMBL/GenBank/DDBJ whole genome shotgun (WGS) entry which is preliminary data.</text>
</comment>
<dbReference type="InterPro" id="IPR029044">
    <property type="entry name" value="Nucleotide-diphossugar_trans"/>
</dbReference>
<dbReference type="EMBL" id="JALJOT010000003">
    <property type="protein sequence ID" value="KAK9916680.1"/>
    <property type="molecule type" value="Genomic_DNA"/>
</dbReference>
<proteinExistence type="predicted"/>
<keyword evidence="2" id="KW-1185">Reference proteome</keyword>
<evidence type="ECO:0000313" key="1">
    <source>
        <dbReference type="EMBL" id="KAK9916680.1"/>
    </source>
</evidence>
<dbReference type="PANTHER" id="PTHR35723">
    <property type="entry name" value="POLYPHOSPHATIDYLINOSITOL PHOSPHATASE"/>
    <property type="match status" value="1"/>
</dbReference>
<dbReference type="Proteomes" id="UP001491310">
    <property type="component" value="Unassembled WGS sequence"/>
</dbReference>
<organism evidence="1 2">
    <name type="scientific">Coccomyxa subellipsoidea</name>
    <dbReference type="NCBI Taxonomy" id="248742"/>
    <lineage>
        <taxon>Eukaryota</taxon>
        <taxon>Viridiplantae</taxon>
        <taxon>Chlorophyta</taxon>
        <taxon>core chlorophytes</taxon>
        <taxon>Trebouxiophyceae</taxon>
        <taxon>Trebouxiophyceae incertae sedis</taxon>
        <taxon>Coccomyxaceae</taxon>
        <taxon>Coccomyxa</taxon>
    </lineage>
</organism>
<dbReference type="SUPFAM" id="SSF53448">
    <property type="entry name" value="Nucleotide-diphospho-sugar transferases"/>
    <property type="match status" value="1"/>
</dbReference>
<reference evidence="1 2" key="1">
    <citation type="journal article" date="2024" name="Nat. Commun.">
        <title>Phylogenomics reveals the evolutionary origins of lichenization in chlorophyte algae.</title>
        <authorList>
            <person name="Puginier C."/>
            <person name="Libourel C."/>
            <person name="Otte J."/>
            <person name="Skaloud P."/>
            <person name="Haon M."/>
            <person name="Grisel S."/>
            <person name="Petersen M."/>
            <person name="Berrin J.G."/>
            <person name="Delaux P.M."/>
            <person name="Dal Grande F."/>
            <person name="Keller J."/>
        </authorList>
    </citation>
    <scope>NUCLEOTIDE SEQUENCE [LARGE SCALE GENOMIC DNA]</scope>
    <source>
        <strain evidence="1 2">SAG 216-7</strain>
    </source>
</reference>
<sequence length="324" mass="35856">MRASAAVPHSGQGRTIVFAAWYAEGEQGSEGHDTDHLAKPDTSFISALRRSHPGCTVAVLTDQATKIELPPDVRLFRFPIDRSKLGRNPYANYYQYLAQIAFLQQLMADGLEQSTDVVFLDMDILVVDSLAEVFTEGTPFDYGVTLSDAVDMPINMGMQFVQRGRFPHAISFLEDVVSIYPFNETLTAGQVALGNLVGMRNDVEQLLAQVDHTVQHGSSWKLVSGRHSVRFLPCMRYNYCHVGQSCCTDPGRLPVSLTTAAELLSSRVKVLHFVGHRKKVLQLVHKAFMAGGLEGAYHMLSMLPHTENDFASLDIPALESYLLP</sequence>